<reference evidence="1" key="1">
    <citation type="journal article" date="2016" name="Ticks Tick Borne Dis.">
        <title>De novo assembly and annotation of the salivary gland transcriptome of Rhipicephalus appendiculatus male and female ticks during blood feeding.</title>
        <authorList>
            <person name="de Castro M.H."/>
            <person name="de Klerk D."/>
            <person name="Pienaar R."/>
            <person name="Latif A.A."/>
            <person name="Rees D.J."/>
            <person name="Mans B.J."/>
        </authorList>
    </citation>
    <scope>NUCLEOTIDE SEQUENCE</scope>
    <source>
        <tissue evidence="1">Salivary glands</tissue>
    </source>
</reference>
<name>A0A131Z4B0_RHIAP</name>
<dbReference type="AlphaFoldDB" id="A0A131Z4B0"/>
<protein>
    <recommendedName>
        <fullName evidence="2">Tick transposon</fullName>
    </recommendedName>
</protein>
<dbReference type="EMBL" id="GEDV01003596">
    <property type="protein sequence ID" value="JAP84961.1"/>
    <property type="molecule type" value="Transcribed_RNA"/>
</dbReference>
<proteinExistence type="predicted"/>
<sequence length="243" mass="27679">MSWIRKIADRVPEEEKTVFIKEGIKGATPEVFKKPNEQPLATVARTIKEKDLKLLLSDKTNAFVLISSDEYSNLSLQSILKVFERNKTDSKQLALMKKEAVKTCERLGLTYLGKRIKESKELTLKPFFSVKTHKQGNLFRTIVEDKGTWQRCLTGFLQACLSSLPVSDPFKVPNALKVIEYIKDSPPVNCFSIDVKDLYYNIPRKETVTAVEDAIDLFGVSKFQDLCKCSVAGFLELLDYYLH</sequence>
<organism evidence="1">
    <name type="scientific">Rhipicephalus appendiculatus</name>
    <name type="common">Brown ear tick</name>
    <dbReference type="NCBI Taxonomy" id="34631"/>
    <lineage>
        <taxon>Eukaryota</taxon>
        <taxon>Metazoa</taxon>
        <taxon>Ecdysozoa</taxon>
        <taxon>Arthropoda</taxon>
        <taxon>Chelicerata</taxon>
        <taxon>Arachnida</taxon>
        <taxon>Acari</taxon>
        <taxon>Parasitiformes</taxon>
        <taxon>Ixodida</taxon>
        <taxon>Ixodoidea</taxon>
        <taxon>Ixodidae</taxon>
        <taxon>Rhipicephalinae</taxon>
        <taxon>Rhipicephalus</taxon>
        <taxon>Rhipicephalus</taxon>
    </lineage>
</organism>
<evidence type="ECO:0008006" key="2">
    <source>
        <dbReference type="Google" id="ProtNLM"/>
    </source>
</evidence>
<evidence type="ECO:0000313" key="1">
    <source>
        <dbReference type="EMBL" id="JAP84961.1"/>
    </source>
</evidence>
<accession>A0A131Z4B0</accession>